<evidence type="ECO:0000313" key="2">
    <source>
        <dbReference type="EMBL" id="KDQ48930.1"/>
    </source>
</evidence>
<keyword evidence="1" id="KW-1133">Transmembrane helix</keyword>
<evidence type="ECO:0000313" key="3">
    <source>
        <dbReference type="Proteomes" id="UP000027265"/>
    </source>
</evidence>
<name>A0A067P532_9AGAM</name>
<dbReference type="OrthoDB" id="2690740at2759"/>
<sequence length="416" mass="47328">MRLKASVQRILEDVSGCQTMGHAPCRTCLDVYNNHTEDTSERPSFNVFSKWVRCGTKYACISGGGSLYILFIIICFNMKFQFESLSRDVVYQLGNALRDPDPAHPTGRLIIDCIIPTLNILIKTIPFNVQATLFSIIPQEMFETPSIPAYCFSISDSIFDLFSYKNFQLKPCSGWWPRLPHYPLIPSPTWPTSSSLTLFLPKDVPLLQPRHLLPSTLAEELAQQRKGRIESMRVTTIRIDFDPNQEFNSTCPVPKDSPGDAYAWTECERRLAEEAYEPTSIEDLELWFKTNFSGGRKLTDGYVVISEEMFPNQVVQILDKYGHTLLLVCTGTPEDIRSRMDSNMFVAFGDRDPLTHMDTSLLGINHTYVNFHCSNYNRHSTQGHEAPPTLHPLQAKKVNVTHTNYTQMVPRLSVET</sequence>
<evidence type="ECO:0000256" key="1">
    <source>
        <dbReference type="SAM" id="Phobius"/>
    </source>
</evidence>
<keyword evidence="1" id="KW-0472">Membrane</keyword>
<dbReference type="AlphaFoldDB" id="A0A067P532"/>
<dbReference type="InParanoid" id="A0A067P532"/>
<dbReference type="HOGENOM" id="CLU_660671_0_0_1"/>
<feature type="transmembrane region" description="Helical" evidence="1">
    <location>
        <begin position="58"/>
        <end position="80"/>
    </location>
</feature>
<organism evidence="2 3">
    <name type="scientific">Jaapia argillacea MUCL 33604</name>
    <dbReference type="NCBI Taxonomy" id="933084"/>
    <lineage>
        <taxon>Eukaryota</taxon>
        <taxon>Fungi</taxon>
        <taxon>Dikarya</taxon>
        <taxon>Basidiomycota</taxon>
        <taxon>Agaricomycotina</taxon>
        <taxon>Agaricomycetes</taxon>
        <taxon>Agaricomycetidae</taxon>
        <taxon>Jaapiales</taxon>
        <taxon>Jaapiaceae</taxon>
        <taxon>Jaapia</taxon>
    </lineage>
</organism>
<gene>
    <name evidence="2" type="ORF">JAAARDRAFT_201299</name>
</gene>
<reference evidence="3" key="1">
    <citation type="journal article" date="2014" name="Proc. Natl. Acad. Sci. U.S.A.">
        <title>Extensive sampling of basidiomycete genomes demonstrates inadequacy of the white-rot/brown-rot paradigm for wood decay fungi.</title>
        <authorList>
            <person name="Riley R."/>
            <person name="Salamov A.A."/>
            <person name="Brown D.W."/>
            <person name="Nagy L.G."/>
            <person name="Floudas D."/>
            <person name="Held B.W."/>
            <person name="Levasseur A."/>
            <person name="Lombard V."/>
            <person name="Morin E."/>
            <person name="Otillar R."/>
            <person name="Lindquist E.A."/>
            <person name="Sun H."/>
            <person name="LaButti K.M."/>
            <person name="Schmutz J."/>
            <person name="Jabbour D."/>
            <person name="Luo H."/>
            <person name="Baker S.E."/>
            <person name="Pisabarro A.G."/>
            <person name="Walton J.D."/>
            <person name="Blanchette R.A."/>
            <person name="Henrissat B."/>
            <person name="Martin F."/>
            <person name="Cullen D."/>
            <person name="Hibbett D.S."/>
            <person name="Grigoriev I.V."/>
        </authorList>
    </citation>
    <scope>NUCLEOTIDE SEQUENCE [LARGE SCALE GENOMIC DNA]</scope>
    <source>
        <strain evidence="3">MUCL 33604</strain>
    </source>
</reference>
<dbReference type="EMBL" id="KL197921">
    <property type="protein sequence ID" value="KDQ48930.1"/>
    <property type="molecule type" value="Genomic_DNA"/>
</dbReference>
<keyword evidence="3" id="KW-1185">Reference proteome</keyword>
<accession>A0A067P532</accession>
<keyword evidence="1" id="KW-0812">Transmembrane</keyword>
<proteinExistence type="predicted"/>
<protein>
    <submittedName>
        <fullName evidence="2">Uncharacterized protein</fullName>
    </submittedName>
</protein>
<dbReference type="Proteomes" id="UP000027265">
    <property type="component" value="Unassembled WGS sequence"/>
</dbReference>